<dbReference type="AlphaFoldDB" id="A0A267MP10"/>
<proteinExistence type="predicted"/>
<feature type="transmembrane region" description="Helical" evidence="1">
    <location>
        <begin position="78"/>
        <end position="99"/>
    </location>
</feature>
<sequence>MRDNNVIDESIIEEDPGKKKEPLAIGGWLVLPSIGVITNPFRTVYGTYSMFMNIFQSGQWDQIASSNSAFYDQSLKNILVFELVSNVLMIILSIFLLYLFIRKSKHFPKSWIAFVSINALILTVDLVLCRKFVTNAPGAGDLFMTLARSLFALVVWGTYLMKSKRVKNTFIK</sequence>
<feature type="transmembrane region" description="Helical" evidence="1">
    <location>
        <begin position="139"/>
        <end position="161"/>
    </location>
</feature>
<keyword evidence="1" id="KW-0812">Transmembrane</keyword>
<dbReference type="OrthoDB" id="9155572at2"/>
<evidence type="ECO:0000256" key="1">
    <source>
        <dbReference type="SAM" id="Phobius"/>
    </source>
</evidence>
<organism evidence="2 3">
    <name type="scientific">Anaeromicrobium sediminis</name>
    <dbReference type="NCBI Taxonomy" id="1478221"/>
    <lineage>
        <taxon>Bacteria</taxon>
        <taxon>Bacillati</taxon>
        <taxon>Bacillota</taxon>
        <taxon>Clostridia</taxon>
        <taxon>Peptostreptococcales</taxon>
        <taxon>Thermotaleaceae</taxon>
        <taxon>Anaeromicrobium</taxon>
    </lineage>
</organism>
<keyword evidence="1" id="KW-0472">Membrane</keyword>
<dbReference type="InterPro" id="IPR019690">
    <property type="entry name" value="DUF2569"/>
</dbReference>
<evidence type="ECO:0000313" key="2">
    <source>
        <dbReference type="EMBL" id="PAB61334.1"/>
    </source>
</evidence>
<keyword evidence="3" id="KW-1185">Reference proteome</keyword>
<accession>A0A267MP10</accession>
<dbReference type="RefSeq" id="WP_095130652.1">
    <property type="nucleotide sequence ID" value="NZ_NIBG01000001.1"/>
</dbReference>
<evidence type="ECO:0000313" key="3">
    <source>
        <dbReference type="Proteomes" id="UP000216024"/>
    </source>
</evidence>
<gene>
    <name evidence="2" type="ORF">CCE28_02570</name>
</gene>
<name>A0A267MP10_9FIRM</name>
<protein>
    <recommendedName>
        <fullName evidence="4">DUF2569 domain-containing protein</fullName>
    </recommendedName>
</protein>
<dbReference type="EMBL" id="NIBG01000001">
    <property type="protein sequence ID" value="PAB61334.1"/>
    <property type="molecule type" value="Genomic_DNA"/>
</dbReference>
<dbReference type="Proteomes" id="UP000216024">
    <property type="component" value="Unassembled WGS sequence"/>
</dbReference>
<feature type="transmembrane region" description="Helical" evidence="1">
    <location>
        <begin position="111"/>
        <end position="133"/>
    </location>
</feature>
<reference evidence="2 3" key="1">
    <citation type="submission" date="2017-06" db="EMBL/GenBank/DDBJ databases">
        <title>Draft genome sequence of anaerobic fermentative bacterium Anaeromicrobium sediminis DY2726D isolated from West Pacific Ocean sediments.</title>
        <authorList>
            <person name="Zeng X."/>
        </authorList>
    </citation>
    <scope>NUCLEOTIDE SEQUENCE [LARGE SCALE GENOMIC DNA]</scope>
    <source>
        <strain evidence="2 3">DY2726D</strain>
    </source>
</reference>
<keyword evidence="1" id="KW-1133">Transmembrane helix</keyword>
<evidence type="ECO:0008006" key="4">
    <source>
        <dbReference type="Google" id="ProtNLM"/>
    </source>
</evidence>
<dbReference type="Pfam" id="PF10754">
    <property type="entry name" value="DUF2569"/>
    <property type="match status" value="1"/>
</dbReference>
<comment type="caution">
    <text evidence="2">The sequence shown here is derived from an EMBL/GenBank/DDBJ whole genome shotgun (WGS) entry which is preliminary data.</text>
</comment>